<protein>
    <submittedName>
        <fullName evidence="1">Uncharacterized protein</fullName>
    </submittedName>
</protein>
<evidence type="ECO:0000313" key="2">
    <source>
        <dbReference type="Proteomes" id="UP000184440"/>
    </source>
</evidence>
<dbReference type="EMBL" id="FRCS01000003">
    <property type="protein sequence ID" value="SHN14024.1"/>
    <property type="molecule type" value="Genomic_DNA"/>
</dbReference>
<evidence type="ECO:0000313" key="1">
    <source>
        <dbReference type="EMBL" id="SHN14024.1"/>
    </source>
</evidence>
<dbReference type="Proteomes" id="UP000184440">
    <property type="component" value="Unassembled WGS sequence"/>
</dbReference>
<dbReference type="AlphaFoldDB" id="A0A1M7PB43"/>
<sequence length="91" mass="9252">MAVEHAHSLIDAICGQPDAAATRAVEVLSAQAAALAWVGQATGSYPAPAGVAARLREVADELKDPSDSRDPDAVMIQVAAEALAEERSSAA</sequence>
<accession>A0A1M7PB43</accession>
<name>A0A1M7PB43_9ACTN</name>
<organism evidence="1 2">
    <name type="scientific">Cryptosporangium aurantiacum</name>
    <dbReference type="NCBI Taxonomy" id="134849"/>
    <lineage>
        <taxon>Bacteria</taxon>
        <taxon>Bacillati</taxon>
        <taxon>Actinomycetota</taxon>
        <taxon>Actinomycetes</taxon>
        <taxon>Cryptosporangiales</taxon>
        <taxon>Cryptosporangiaceae</taxon>
        <taxon>Cryptosporangium</taxon>
    </lineage>
</organism>
<dbReference type="STRING" id="134849.SAMN05443668_103145"/>
<dbReference type="OrthoDB" id="9837080at2"/>
<gene>
    <name evidence="1" type="ORF">SAMN05443668_103145</name>
</gene>
<reference evidence="1 2" key="1">
    <citation type="submission" date="2016-11" db="EMBL/GenBank/DDBJ databases">
        <authorList>
            <person name="Jaros S."/>
            <person name="Januszkiewicz K."/>
            <person name="Wedrychowicz H."/>
        </authorList>
    </citation>
    <scope>NUCLEOTIDE SEQUENCE [LARGE SCALE GENOMIC DNA]</scope>
    <source>
        <strain evidence="1 2">DSM 46144</strain>
    </source>
</reference>
<keyword evidence="2" id="KW-1185">Reference proteome</keyword>
<dbReference type="RefSeq" id="WP_073255672.1">
    <property type="nucleotide sequence ID" value="NZ_FRCS01000003.1"/>
</dbReference>
<proteinExistence type="predicted"/>